<evidence type="ECO:0000313" key="1">
    <source>
        <dbReference type="EMBL" id="GIZ00996.1"/>
    </source>
</evidence>
<protein>
    <submittedName>
        <fullName evidence="1">Uncharacterized protein</fullName>
    </submittedName>
</protein>
<accession>A0AAV4Y4V9</accession>
<sequence length="75" mass="8539">MLSAKPLWSFELKYQWFECSTRYLQNPSGHSSPNISGLNAQPATKLLWSFEPSLVRILNMLSSMSSNHPRQISVV</sequence>
<dbReference type="AlphaFoldDB" id="A0AAV4Y4V9"/>
<gene>
    <name evidence="1" type="ORF">CEXT_770071</name>
</gene>
<evidence type="ECO:0000313" key="2">
    <source>
        <dbReference type="Proteomes" id="UP001054945"/>
    </source>
</evidence>
<comment type="caution">
    <text evidence="1">The sequence shown here is derived from an EMBL/GenBank/DDBJ whole genome shotgun (WGS) entry which is preliminary data.</text>
</comment>
<name>A0AAV4Y4V9_CAEEX</name>
<organism evidence="1 2">
    <name type="scientific">Caerostris extrusa</name>
    <name type="common">Bark spider</name>
    <name type="synonym">Caerostris bankana</name>
    <dbReference type="NCBI Taxonomy" id="172846"/>
    <lineage>
        <taxon>Eukaryota</taxon>
        <taxon>Metazoa</taxon>
        <taxon>Ecdysozoa</taxon>
        <taxon>Arthropoda</taxon>
        <taxon>Chelicerata</taxon>
        <taxon>Arachnida</taxon>
        <taxon>Araneae</taxon>
        <taxon>Araneomorphae</taxon>
        <taxon>Entelegynae</taxon>
        <taxon>Araneoidea</taxon>
        <taxon>Araneidae</taxon>
        <taxon>Caerostris</taxon>
    </lineage>
</organism>
<keyword evidence="2" id="KW-1185">Reference proteome</keyword>
<proteinExistence type="predicted"/>
<dbReference type="EMBL" id="BPLR01001235">
    <property type="protein sequence ID" value="GIZ00996.1"/>
    <property type="molecule type" value="Genomic_DNA"/>
</dbReference>
<reference evidence="1 2" key="1">
    <citation type="submission" date="2021-06" db="EMBL/GenBank/DDBJ databases">
        <title>Caerostris extrusa draft genome.</title>
        <authorList>
            <person name="Kono N."/>
            <person name="Arakawa K."/>
        </authorList>
    </citation>
    <scope>NUCLEOTIDE SEQUENCE [LARGE SCALE GENOMIC DNA]</scope>
</reference>
<dbReference type="Proteomes" id="UP001054945">
    <property type="component" value="Unassembled WGS sequence"/>
</dbReference>